<dbReference type="CDD" id="cd01392">
    <property type="entry name" value="HTH_LacI"/>
    <property type="match status" value="1"/>
</dbReference>
<dbReference type="SMART" id="SM00354">
    <property type="entry name" value="HTH_LACI"/>
    <property type="match status" value="1"/>
</dbReference>
<evidence type="ECO:0000256" key="3">
    <source>
        <dbReference type="ARBA" id="ARBA00023163"/>
    </source>
</evidence>
<feature type="domain" description="HTH lacI-type" evidence="4">
    <location>
        <begin position="5"/>
        <end position="59"/>
    </location>
</feature>
<dbReference type="AlphaFoldDB" id="A0AAU9DCL7"/>
<dbReference type="Pfam" id="PF13377">
    <property type="entry name" value="Peripla_BP_3"/>
    <property type="match status" value="1"/>
</dbReference>
<dbReference type="InterPro" id="IPR028082">
    <property type="entry name" value="Peripla_BP_I"/>
</dbReference>
<gene>
    <name evidence="5" type="ORF">XA3_17460</name>
</gene>
<keyword evidence="2" id="KW-0238">DNA-binding</keyword>
<dbReference type="EMBL" id="AP026802">
    <property type="protein sequence ID" value="BDR59305.1"/>
    <property type="molecule type" value="Genomic_DNA"/>
</dbReference>
<evidence type="ECO:0000259" key="4">
    <source>
        <dbReference type="PROSITE" id="PS50932"/>
    </source>
</evidence>
<dbReference type="Proteomes" id="UP001321861">
    <property type="component" value="Chromosome"/>
</dbReference>
<dbReference type="KEGG" id="xap:XA3_17460"/>
<dbReference type="PANTHER" id="PTHR30146:SF105">
    <property type="entry name" value="CATABOLITE CONTROL PROTEIN B"/>
    <property type="match status" value="1"/>
</dbReference>
<dbReference type="PANTHER" id="PTHR30146">
    <property type="entry name" value="LACI-RELATED TRANSCRIPTIONAL REPRESSOR"/>
    <property type="match status" value="1"/>
</dbReference>
<evidence type="ECO:0000256" key="2">
    <source>
        <dbReference type="ARBA" id="ARBA00023125"/>
    </source>
</evidence>
<proteinExistence type="predicted"/>
<dbReference type="GO" id="GO:0003700">
    <property type="term" value="F:DNA-binding transcription factor activity"/>
    <property type="evidence" value="ECO:0007669"/>
    <property type="project" value="TreeGrafter"/>
</dbReference>
<keyword evidence="3" id="KW-0804">Transcription</keyword>
<keyword evidence="1" id="KW-0805">Transcription regulation</keyword>
<evidence type="ECO:0000256" key="1">
    <source>
        <dbReference type="ARBA" id="ARBA00023015"/>
    </source>
</evidence>
<name>A0AAU9DCL7_9LACO</name>
<dbReference type="InterPro" id="IPR046335">
    <property type="entry name" value="LacI/GalR-like_sensor"/>
</dbReference>
<sequence length="322" mass="37261">MFNITTIYDIAKKTGFSKSTISRVTSGNGYVSSEKRQIILNAMQELNYTPNQVAKNLRNCKTQTIGFLSADYFPLMGEFINIFNSMAASYNYNTTVFFTKNAKNEQKILESLANHLLDAAFILTRINEWDLINSYTQFAPIATWQRVKNTNIYSNYVDHYPIYFKILEKLYNKGFERVGHVFSLERNENTKARIQAIKDFSLQHQASDHSYQLFYGQQSHAGQDVAQKWLAQKNRPTAMIFYSDYVAAQFISALRLNQVKVPEDCFVIGSDDSEIARLMNIPTVDFCFRSQAKNGFIYLYNQLNQKNLPFVPQVPKFIYQKI</sequence>
<dbReference type="Pfam" id="PF00356">
    <property type="entry name" value="LacI"/>
    <property type="match status" value="1"/>
</dbReference>
<organism evidence="5 6">
    <name type="scientific">Xylocopilactobacillus apicola</name>
    <dbReference type="NCBI Taxonomy" id="2932184"/>
    <lineage>
        <taxon>Bacteria</taxon>
        <taxon>Bacillati</taxon>
        <taxon>Bacillota</taxon>
        <taxon>Bacilli</taxon>
        <taxon>Lactobacillales</taxon>
        <taxon>Lactobacillaceae</taxon>
        <taxon>Xylocopilactobacillus</taxon>
    </lineage>
</organism>
<dbReference type="RefSeq" id="WP_317635108.1">
    <property type="nucleotide sequence ID" value="NZ_AP026802.1"/>
</dbReference>
<dbReference type="InterPro" id="IPR010982">
    <property type="entry name" value="Lambda_DNA-bd_dom_sf"/>
</dbReference>
<dbReference type="Gene3D" id="1.10.260.40">
    <property type="entry name" value="lambda repressor-like DNA-binding domains"/>
    <property type="match status" value="1"/>
</dbReference>
<dbReference type="SUPFAM" id="SSF53822">
    <property type="entry name" value="Periplasmic binding protein-like I"/>
    <property type="match status" value="1"/>
</dbReference>
<dbReference type="InterPro" id="IPR000843">
    <property type="entry name" value="HTH_LacI"/>
</dbReference>
<protein>
    <submittedName>
        <fullName evidence="5">LacI family transcriptional regulator</fullName>
    </submittedName>
</protein>
<keyword evidence="6" id="KW-1185">Reference proteome</keyword>
<evidence type="ECO:0000313" key="6">
    <source>
        <dbReference type="Proteomes" id="UP001321861"/>
    </source>
</evidence>
<dbReference type="SUPFAM" id="SSF47413">
    <property type="entry name" value="lambda repressor-like DNA-binding domains"/>
    <property type="match status" value="1"/>
</dbReference>
<evidence type="ECO:0000313" key="5">
    <source>
        <dbReference type="EMBL" id="BDR59305.1"/>
    </source>
</evidence>
<dbReference type="Gene3D" id="3.40.50.2300">
    <property type="match status" value="2"/>
</dbReference>
<dbReference type="PROSITE" id="PS50932">
    <property type="entry name" value="HTH_LACI_2"/>
    <property type="match status" value="1"/>
</dbReference>
<reference evidence="5 6" key="1">
    <citation type="journal article" date="2023" name="Microbiol. Spectr.">
        <title>Symbiosis of Carpenter Bees with Uncharacterized Lactic Acid Bacteria Showing NAD Auxotrophy.</title>
        <authorList>
            <person name="Kawasaki S."/>
            <person name="Ozawa K."/>
            <person name="Mori T."/>
            <person name="Yamamoto A."/>
            <person name="Ito M."/>
            <person name="Ohkuma M."/>
            <person name="Sakamoto M."/>
            <person name="Matsutani M."/>
        </authorList>
    </citation>
    <scope>NUCLEOTIDE SEQUENCE [LARGE SCALE GENOMIC DNA]</scope>
    <source>
        <strain evidence="5 6">XA3</strain>
    </source>
</reference>
<dbReference type="GO" id="GO:0000976">
    <property type="term" value="F:transcription cis-regulatory region binding"/>
    <property type="evidence" value="ECO:0007669"/>
    <property type="project" value="TreeGrafter"/>
</dbReference>
<accession>A0AAU9DCL7</accession>